<dbReference type="AlphaFoldDB" id="A0A3M7SNE0"/>
<evidence type="ECO:0000256" key="1">
    <source>
        <dbReference type="SAM" id="Coils"/>
    </source>
</evidence>
<dbReference type="EMBL" id="REGN01001093">
    <property type="protein sequence ID" value="RNA37127.1"/>
    <property type="molecule type" value="Genomic_DNA"/>
</dbReference>
<name>A0A3M7SNE0_BRAPC</name>
<feature type="coiled-coil region" evidence="1">
    <location>
        <begin position="133"/>
        <end position="173"/>
    </location>
</feature>
<dbReference type="Proteomes" id="UP000276133">
    <property type="component" value="Unassembled WGS sequence"/>
</dbReference>
<keyword evidence="3" id="KW-1185">Reference proteome</keyword>
<reference evidence="2 3" key="1">
    <citation type="journal article" date="2018" name="Sci. Rep.">
        <title>Genomic signatures of local adaptation to the degree of environmental predictability in rotifers.</title>
        <authorList>
            <person name="Franch-Gras L."/>
            <person name="Hahn C."/>
            <person name="Garcia-Roger E.M."/>
            <person name="Carmona M.J."/>
            <person name="Serra M."/>
            <person name="Gomez A."/>
        </authorList>
    </citation>
    <scope>NUCLEOTIDE SEQUENCE [LARGE SCALE GENOMIC DNA]</scope>
    <source>
        <strain evidence="2">HYR1</strain>
    </source>
</reference>
<comment type="caution">
    <text evidence="2">The sequence shown here is derived from an EMBL/GenBank/DDBJ whole genome shotgun (WGS) entry which is preliminary data.</text>
</comment>
<proteinExistence type="predicted"/>
<keyword evidence="1" id="KW-0175">Coiled coil</keyword>
<sequence length="196" mass="22775">MIIASVKIIELISKYNILFSKNDYPITELNIGGQNYFLANYNNNTTSFEQRISYYRSDDTDVEGEEIEAPVYKKTRGVGKIYDPHGTFETESETRGPGRPKNAKRALIKQKLVNKIIEESEISRIELNNNYLIVEYNQLIDDEQRSIKEINENAALEDNKEKIKDEKKNGIAESIKFFPNKEYPEETRKKLVELLN</sequence>
<organism evidence="2 3">
    <name type="scientific">Brachionus plicatilis</name>
    <name type="common">Marine rotifer</name>
    <name type="synonym">Brachionus muelleri</name>
    <dbReference type="NCBI Taxonomy" id="10195"/>
    <lineage>
        <taxon>Eukaryota</taxon>
        <taxon>Metazoa</taxon>
        <taxon>Spiralia</taxon>
        <taxon>Gnathifera</taxon>
        <taxon>Rotifera</taxon>
        <taxon>Eurotatoria</taxon>
        <taxon>Monogononta</taxon>
        <taxon>Pseudotrocha</taxon>
        <taxon>Ploima</taxon>
        <taxon>Brachionidae</taxon>
        <taxon>Brachionus</taxon>
    </lineage>
</organism>
<accession>A0A3M7SNE0</accession>
<evidence type="ECO:0000313" key="2">
    <source>
        <dbReference type="EMBL" id="RNA37127.1"/>
    </source>
</evidence>
<gene>
    <name evidence="2" type="ORF">BpHYR1_012692</name>
</gene>
<evidence type="ECO:0000313" key="3">
    <source>
        <dbReference type="Proteomes" id="UP000276133"/>
    </source>
</evidence>
<protein>
    <submittedName>
        <fullName evidence="2">Uncharacterized protein</fullName>
    </submittedName>
</protein>